<comment type="caution">
    <text evidence="1">The sequence shown here is derived from an EMBL/GenBank/DDBJ whole genome shotgun (WGS) entry which is preliminary data.</text>
</comment>
<organism evidence="1 2">
    <name type="scientific">Metabacillus endolithicus</name>
    <dbReference type="NCBI Taxonomy" id="1535204"/>
    <lineage>
        <taxon>Bacteria</taxon>
        <taxon>Bacillati</taxon>
        <taxon>Bacillota</taxon>
        <taxon>Bacilli</taxon>
        <taxon>Bacillales</taxon>
        <taxon>Bacillaceae</taxon>
        <taxon>Metabacillus</taxon>
    </lineage>
</organism>
<accession>A0ABW5BXY0</accession>
<protein>
    <submittedName>
        <fullName evidence="1">Uncharacterized protein</fullName>
    </submittedName>
</protein>
<name>A0ABW5BXY0_9BACI</name>
<evidence type="ECO:0000313" key="1">
    <source>
        <dbReference type="EMBL" id="MFD2215017.1"/>
    </source>
</evidence>
<reference evidence="2" key="1">
    <citation type="journal article" date="2019" name="Int. J. Syst. Evol. Microbiol.">
        <title>The Global Catalogue of Microorganisms (GCM) 10K type strain sequencing project: providing services to taxonomists for standard genome sequencing and annotation.</title>
        <authorList>
            <consortium name="The Broad Institute Genomics Platform"/>
            <consortium name="The Broad Institute Genome Sequencing Center for Infectious Disease"/>
            <person name="Wu L."/>
            <person name="Ma J."/>
        </authorList>
    </citation>
    <scope>NUCLEOTIDE SEQUENCE [LARGE SCALE GENOMIC DNA]</scope>
    <source>
        <strain evidence="2">CGMCC 1.15474</strain>
    </source>
</reference>
<proteinExistence type="predicted"/>
<keyword evidence="2" id="KW-1185">Reference proteome</keyword>
<dbReference type="Proteomes" id="UP001597318">
    <property type="component" value="Unassembled WGS sequence"/>
</dbReference>
<evidence type="ECO:0000313" key="2">
    <source>
        <dbReference type="Proteomes" id="UP001597318"/>
    </source>
</evidence>
<gene>
    <name evidence="1" type="ORF">ACFSKK_15105</name>
</gene>
<dbReference type="EMBL" id="JBHUIK010000003">
    <property type="protein sequence ID" value="MFD2215017.1"/>
    <property type="molecule type" value="Genomic_DNA"/>
</dbReference>
<dbReference type="RefSeq" id="WP_379052365.1">
    <property type="nucleotide sequence ID" value="NZ_JBHUIK010000003.1"/>
</dbReference>
<sequence>MIDMRRVTIFAFILLVIIYLGSKYVLIDEKESPTSHTPQRQIVKELEVPGQTVFNPTKIGHVEVSSVEEIKASYQQKFEALEAETNEKIEALFLQAKNDYQAFLEAGDGTLKELYKKYADEGQKIEDETEAAFKALYEEMSKELVSNGYNVAEAEEFKNKYMEQKELRKSEILEKALSIVRN</sequence>